<evidence type="ECO:0000256" key="2">
    <source>
        <dbReference type="SAM" id="Phobius"/>
    </source>
</evidence>
<reference evidence="6" key="1">
    <citation type="journal article" date="2019" name="Gigascience">
        <title>De novo genome assembly of the endangered Acer yangbiense, a plant species with extremely small populations endemic to Yunnan Province, China.</title>
        <authorList>
            <person name="Yang J."/>
            <person name="Wariss H.M."/>
            <person name="Tao L."/>
            <person name="Zhang R."/>
            <person name="Yun Q."/>
            <person name="Hollingsworth P."/>
            <person name="Dao Z."/>
            <person name="Luo G."/>
            <person name="Guo H."/>
            <person name="Ma Y."/>
            <person name="Sun W."/>
        </authorList>
    </citation>
    <scope>NUCLEOTIDE SEQUENCE [LARGE SCALE GENOMIC DNA]</scope>
    <source>
        <strain evidence="6">cv. br00</strain>
    </source>
</reference>
<sequence>MQESQERAEYTLIARKPSFGLPTGCPICLPVYIHLKLASFPFHLNFNDTFPDSVTTGRLSGCFLVSISLKFASYVLIDQIPYIESGTYVAYNDENGGVIERLREDGIVDLDADFCSLPEWISMKAMVSTWLAEAVMYELWVGSDGTSARAIYYPDLPWLIGKALFMKQVYVVKQRFGITKENAERKEAEIYKRAKIAYGALSTTLGDQTFLFERPSSLDTYLLGHVLFTLQALPESSVLRLALLEHGNLIRYGEKLKSEYLEAGSSSSVPQFHSEASSSSTRRPSNSSSKTKKQPKREKTQEEKTFRRRAKYFLATQLVAVLVFVSVMSGYDFSEVEVDEDDGFSYD</sequence>
<keyword evidence="2" id="KW-1133">Transmembrane helix</keyword>
<name>A0A5N5MA17_9ROSI</name>
<dbReference type="GO" id="GO:0005741">
    <property type="term" value="C:mitochondrial outer membrane"/>
    <property type="evidence" value="ECO:0007669"/>
    <property type="project" value="TreeGrafter"/>
</dbReference>
<keyword evidence="6" id="KW-1185">Reference proteome</keyword>
<dbReference type="PANTHER" id="PTHR12289:SF41">
    <property type="entry name" value="FAILED AXON CONNECTIONS-RELATED"/>
    <property type="match status" value="1"/>
</dbReference>
<evidence type="ECO:0000313" key="6">
    <source>
        <dbReference type="Proteomes" id="UP000326939"/>
    </source>
</evidence>
<dbReference type="EMBL" id="VDCV01000006">
    <property type="protein sequence ID" value="KAB5551994.1"/>
    <property type="molecule type" value="Genomic_DNA"/>
</dbReference>
<protein>
    <recommendedName>
        <fullName evidence="7">Metaxin</fullName>
    </recommendedName>
</protein>
<comment type="caution">
    <text evidence="5">The sequence shown here is derived from an EMBL/GenBank/DDBJ whole genome shotgun (WGS) entry which is preliminary data.</text>
</comment>
<accession>A0A5N5MA17</accession>
<dbReference type="InterPro" id="IPR050931">
    <property type="entry name" value="Mito_Protein_Transport_Metaxin"/>
</dbReference>
<proteinExistence type="predicted"/>
<dbReference type="PANTHER" id="PTHR12289">
    <property type="entry name" value="METAXIN RELATED"/>
    <property type="match status" value="1"/>
</dbReference>
<dbReference type="InterPro" id="IPR033468">
    <property type="entry name" value="Metaxin_GST"/>
</dbReference>
<feature type="region of interest" description="Disordered" evidence="1">
    <location>
        <begin position="268"/>
        <end position="304"/>
    </location>
</feature>
<gene>
    <name evidence="5" type="ORF">DKX38_009305</name>
</gene>
<dbReference type="Pfam" id="PF17172">
    <property type="entry name" value="GST_N_4"/>
    <property type="match status" value="1"/>
</dbReference>
<evidence type="ECO:0000259" key="3">
    <source>
        <dbReference type="Pfam" id="PF17171"/>
    </source>
</evidence>
<keyword evidence="2" id="KW-0812">Transmembrane</keyword>
<organism evidence="5 6">
    <name type="scientific">Salix brachista</name>
    <dbReference type="NCBI Taxonomy" id="2182728"/>
    <lineage>
        <taxon>Eukaryota</taxon>
        <taxon>Viridiplantae</taxon>
        <taxon>Streptophyta</taxon>
        <taxon>Embryophyta</taxon>
        <taxon>Tracheophyta</taxon>
        <taxon>Spermatophyta</taxon>
        <taxon>Magnoliopsida</taxon>
        <taxon>eudicotyledons</taxon>
        <taxon>Gunneridae</taxon>
        <taxon>Pentapetalae</taxon>
        <taxon>rosids</taxon>
        <taxon>fabids</taxon>
        <taxon>Malpighiales</taxon>
        <taxon>Salicaceae</taxon>
        <taxon>Saliceae</taxon>
        <taxon>Salix</taxon>
    </lineage>
</organism>
<evidence type="ECO:0008006" key="7">
    <source>
        <dbReference type="Google" id="ProtNLM"/>
    </source>
</evidence>
<dbReference type="AlphaFoldDB" id="A0A5N5MA17"/>
<dbReference type="GO" id="GO:0006626">
    <property type="term" value="P:protein targeting to mitochondrion"/>
    <property type="evidence" value="ECO:0007669"/>
    <property type="project" value="TreeGrafter"/>
</dbReference>
<evidence type="ECO:0000256" key="1">
    <source>
        <dbReference type="SAM" id="MobiDB-lite"/>
    </source>
</evidence>
<evidence type="ECO:0000313" key="5">
    <source>
        <dbReference type="EMBL" id="KAB5551994.1"/>
    </source>
</evidence>
<dbReference type="Proteomes" id="UP000326939">
    <property type="component" value="Chromosome 6"/>
</dbReference>
<feature type="domain" description="Thioredoxin-like fold" evidence="4">
    <location>
        <begin position="78"/>
        <end position="144"/>
    </location>
</feature>
<dbReference type="CDD" id="cd03193">
    <property type="entry name" value="GST_C_Metaxin"/>
    <property type="match status" value="1"/>
</dbReference>
<keyword evidence="2" id="KW-0472">Membrane</keyword>
<dbReference type="InterPro" id="IPR012336">
    <property type="entry name" value="Thioredoxin-like_fold"/>
</dbReference>
<evidence type="ECO:0000259" key="4">
    <source>
        <dbReference type="Pfam" id="PF17172"/>
    </source>
</evidence>
<dbReference type="Pfam" id="PF17171">
    <property type="entry name" value="GST_C_6"/>
    <property type="match status" value="1"/>
</dbReference>
<feature type="domain" description="Metaxin glutathione S-transferase" evidence="3">
    <location>
        <begin position="194"/>
        <end position="254"/>
    </location>
</feature>
<feature type="transmembrane region" description="Helical" evidence="2">
    <location>
        <begin position="312"/>
        <end position="331"/>
    </location>
</feature>
<feature type="compositionally biased region" description="Low complexity" evidence="1">
    <location>
        <begin position="274"/>
        <end position="289"/>
    </location>
</feature>